<feature type="compositionally biased region" description="Basic and acidic residues" evidence="5">
    <location>
        <begin position="14"/>
        <end position="23"/>
    </location>
</feature>
<accession>A0A5K3F2J2</accession>
<dbReference type="Pfam" id="PF00076">
    <property type="entry name" value="RRM_1"/>
    <property type="match status" value="1"/>
</dbReference>
<evidence type="ECO:0000256" key="4">
    <source>
        <dbReference type="PROSITE-ProRule" id="PRU00176"/>
    </source>
</evidence>
<feature type="domain" description="RRM" evidence="6">
    <location>
        <begin position="29"/>
        <end position="106"/>
    </location>
</feature>
<protein>
    <submittedName>
        <fullName evidence="7">RRM domain-containing protein</fullName>
    </submittedName>
</protein>
<dbReference type="Gene3D" id="3.30.70.330">
    <property type="match status" value="1"/>
</dbReference>
<feature type="region of interest" description="Disordered" evidence="5">
    <location>
        <begin position="120"/>
        <end position="149"/>
    </location>
</feature>
<dbReference type="InterPro" id="IPR035979">
    <property type="entry name" value="RBD_domain_sf"/>
</dbReference>
<name>A0A5K3F2J2_MESCO</name>
<evidence type="ECO:0000256" key="3">
    <source>
        <dbReference type="ARBA" id="ARBA00023242"/>
    </source>
</evidence>
<feature type="region of interest" description="Disordered" evidence="5">
    <location>
        <begin position="1"/>
        <end position="23"/>
    </location>
</feature>
<dbReference type="InterPro" id="IPR012677">
    <property type="entry name" value="Nucleotide-bd_a/b_plait_sf"/>
</dbReference>
<dbReference type="GO" id="GO:0003723">
    <property type="term" value="F:RNA binding"/>
    <property type="evidence" value="ECO:0007669"/>
    <property type="project" value="UniProtKB-UniRule"/>
</dbReference>
<dbReference type="SMART" id="SM00360">
    <property type="entry name" value="RRM"/>
    <property type="match status" value="1"/>
</dbReference>
<organism evidence="7">
    <name type="scientific">Mesocestoides corti</name>
    <name type="common">Flatworm</name>
    <dbReference type="NCBI Taxonomy" id="53468"/>
    <lineage>
        <taxon>Eukaryota</taxon>
        <taxon>Metazoa</taxon>
        <taxon>Spiralia</taxon>
        <taxon>Lophotrochozoa</taxon>
        <taxon>Platyhelminthes</taxon>
        <taxon>Cestoda</taxon>
        <taxon>Eucestoda</taxon>
        <taxon>Cyclophyllidea</taxon>
        <taxon>Mesocestoididae</taxon>
        <taxon>Mesocestoides</taxon>
    </lineage>
</organism>
<evidence type="ECO:0000256" key="5">
    <source>
        <dbReference type="SAM" id="MobiDB-lite"/>
    </source>
</evidence>
<dbReference type="WBParaSite" id="MCU_004931-RA">
    <property type="protein sequence ID" value="MCU_004931-RA"/>
    <property type="gene ID" value="MCU_004931"/>
</dbReference>
<keyword evidence="3" id="KW-0539">Nucleus</keyword>
<reference evidence="7" key="1">
    <citation type="submission" date="2019-11" db="UniProtKB">
        <authorList>
            <consortium name="WormBaseParasite"/>
        </authorList>
    </citation>
    <scope>IDENTIFICATION</scope>
</reference>
<dbReference type="PROSITE" id="PS50102">
    <property type="entry name" value="RRM"/>
    <property type="match status" value="1"/>
</dbReference>
<feature type="compositionally biased region" description="Low complexity" evidence="5">
    <location>
        <begin position="130"/>
        <end position="139"/>
    </location>
</feature>
<keyword evidence="2 4" id="KW-0694">RNA-binding</keyword>
<evidence type="ECO:0000256" key="1">
    <source>
        <dbReference type="ARBA" id="ARBA00004604"/>
    </source>
</evidence>
<evidence type="ECO:0000259" key="6">
    <source>
        <dbReference type="PROSITE" id="PS50102"/>
    </source>
</evidence>
<evidence type="ECO:0000313" key="7">
    <source>
        <dbReference type="WBParaSite" id="MCU_004931-RA"/>
    </source>
</evidence>
<proteinExistence type="predicted"/>
<dbReference type="GO" id="GO:0005730">
    <property type="term" value="C:nucleolus"/>
    <property type="evidence" value="ECO:0007669"/>
    <property type="project" value="UniProtKB-SubCell"/>
</dbReference>
<dbReference type="PANTHER" id="PTHR46754">
    <property type="entry name" value="MKI67 FHA DOMAIN-INTERACTING NUCLEOLAR PHOSPHOPROTEIN"/>
    <property type="match status" value="1"/>
</dbReference>
<sequence length="177" mass="20492">MRQAKMKKSTNSSRETDQWKRAPKEKRFAALKVSHLPKHFEESQLKKYFQQFGLVHSIFLPRSRKTLKPKDLAFILVEKEAAPIIAKTVHNVLNFNRIMKCEVIEDYDARMFNQTPRTVSTTELEKNRRANSAIKASSRASRRRTKNVQGRIAALKRLTPGFRFQTTITEAPTPPIP</sequence>
<evidence type="ECO:0000256" key="2">
    <source>
        <dbReference type="ARBA" id="ARBA00022884"/>
    </source>
</evidence>
<dbReference type="AlphaFoldDB" id="A0A5K3F2J2"/>
<dbReference type="InterPro" id="IPR000504">
    <property type="entry name" value="RRM_dom"/>
</dbReference>
<dbReference type="SUPFAM" id="SSF54928">
    <property type="entry name" value="RNA-binding domain, RBD"/>
    <property type="match status" value="1"/>
</dbReference>
<comment type="subcellular location">
    <subcellularLocation>
        <location evidence="1">Nucleus</location>
        <location evidence="1">Nucleolus</location>
    </subcellularLocation>
</comment>